<protein>
    <recommendedName>
        <fullName evidence="2">C-type lectin domain-containing protein</fullName>
    </recommendedName>
</protein>
<evidence type="ECO:0000259" key="2">
    <source>
        <dbReference type="PROSITE" id="PS50041"/>
    </source>
</evidence>
<dbReference type="InterPro" id="IPR036397">
    <property type="entry name" value="RNaseH_sf"/>
</dbReference>
<keyword evidence="1" id="KW-1015">Disulfide bond</keyword>
<sequence length="166" mass="19332">MEWPALSPDLNPIENLWDQLSRRVEALRFCTPEPQCPEGRPSRRVGCHASAENKSTCEQHETSRQDCLERGADLVVINSQDEQKFINSFKQTMWLGLSDRGERGNWTWVDGTRLDTGFWGHGEPGSPSTPEREHCAYTYWYNNLNSWSDDKCAKRRHWICEKLLDF</sequence>
<dbReference type="GeneTree" id="ENSGT01020000230338"/>
<evidence type="ECO:0000256" key="1">
    <source>
        <dbReference type="ARBA" id="ARBA00023157"/>
    </source>
</evidence>
<accession>A0A667Y8K8</accession>
<dbReference type="Gene3D" id="3.10.100.10">
    <property type="entry name" value="Mannose-Binding Protein A, subunit A"/>
    <property type="match status" value="1"/>
</dbReference>
<organism evidence="3 4">
    <name type="scientific">Myripristis murdjan</name>
    <name type="common">pinecone soldierfish</name>
    <dbReference type="NCBI Taxonomy" id="586833"/>
    <lineage>
        <taxon>Eukaryota</taxon>
        <taxon>Metazoa</taxon>
        <taxon>Chordata</taxon>
        <taxon>Craniata</taxon>
        <taxon>Vertebrata</taxon>
        <taxon>Euteleostomi</taxon>
        <taxon>Actinopterygii</taxon>
        <taxon>Neopterygii</taxon>
        <taxon>Teleostei</taxon>
        <taxon>Neoteleostei</taxon>
        <taxon>Acanthomorphata</taxon>
        <taxon>Holocentriformes</taxon>
        <taxon>Holocentridae</taxon>
        <taxon>Myripristis</taxon>
    </lineage>
</organism>
<dbReference type="InterPro" id="IPR050111">
    <property type="entry name" value="C-type_lectin/snaclec_domain"/>
</dbReference>
<reference evidence="3" key="2">
    <citation type="submission" date="2025-08" db="UniProtKB">
        <authorList>
            <consortium name="Ensembl"/>
        </authorList>
    </citation>
    <scope>IDENTIFICATION</scope>
</reference>
<dbReference type="SMART" id="SM00034">
    <property type="entry name" value="CLECT"/>
    <property type="match status" value="1"/>
</dbReference>
<dbReference type="GO" id="GO:0003676">
    <property type="term" value="F:nucleic acid binding"/>
    <property type="evidence" value="ECO:0007669"/>
    <property type="project" value="InterPro"/>
</dbReference>
<dbReference type="AlphaFoldDB" id="A0A667Y8K8"/>
<keyword evidence="4" id="KW-1185">Reference proteome</keyword>
<evidence type="ECO:0000313" key="4">
    <source>
        <dbReference type="Proteomes" id="UP000472263"/>
    </source>
</evidence>
<dbReference type="InParanoid" id="A0A667Y8K8"/>
<evidence type="ECO:0000313" key="3">
    <source>
        <dbReference type="Ensembl" id="ENSMMDP00005023987.1"/>
    </source>
</evidence>
<dbReference type="InterPro" id="IPR018378">
    <property type="entry name" value="C-type_lectin_CS"/>
</dbReference>
<dbReference type="PROSITE" id="PS00615">
    <property type="entry name" value="C_TYPE_LECTIN_1"/>
    <property type="match status" value="1"/>
</dbReference>
<dbReference type="Gene3D" id="3.30.420.10">
    <property type="entry name" value="Ribonuclease H-like superfamily/Ribonuclease H"/>
    <property type="match status" value="1"/>
</dbReference>
<dbReference type="Proteomes" id="UP000472263">
    <property type="component" value="Chromosome 6"/>
</dbReference>
<dbReference type="PROSITE" id="PS50041">
    <property type="entry name" value="C_TYPE_LECTIN_2"/>
    <property type="match status" value="1"/>
</dbReference>
<reference evidence="3" key="3">
    <citation type="submission" date="2025-09" db="UniProtKB">
        <authorList>
            <consortium name="Ensembl"/>
        </authorList>
    </citation>
    <scope>IDENTIFICATION</scope>
</reference>
<dbReference type="Ensembl" id="ENSMMDT00005024502.1">
    <property type="protein sequence ID" value="ENSMMDP00005023987.1"/>
    <property type="gene ID" value="ENSMMDG00005011565.1"/>
</dbReference>
<dbReference type="Pfam" id="PF00059">
    <property type="entry name" value="Lectin_C"/>
    <property type="match status" value="1"/>
</dbReference>
<dbReference type="PANTHER" id="PTHR22803">
    <property type="entry name" value="MANNOSE, PHOSPHOLIPASE, LECTIN RECEPTOR RELATED"/>
    <property type="match status" value="1"/>
</dbReference>
<dbReference type="InterPro" id="IPR016187">
    <property type="entry name" value="CTDL_fold"/>
</dbReference>
<name>A0A667Y8K8_9TELE</name>
<dbReference type="InterPro" id="IPR016186">
    <property type="entry name" value="C-type_lectin-like/link_sf"/>
</dbReference>
<proteinExistence type="predicted"/>
<dbReference type="InterPro" id="IPR001304">
    <property type="entry name" value="C-type_lectin-like"/>
</dbReference>
<reference evidence="3" key="1">
    <citation type="submission" date="2019-06" db="EMBL/GenBank/DDBJ databases">
        <authorList>
            <consortium name="Wellcome Sanger Institute Data Sharing"/>
        </authorList>
    </citation>
    <scope>NUCLEOTIDE SEQUENCE [LARGE SCALE GENOMIC DNA]</scope>
</reference>
<dbReference type="SUPFAM" id="SSF56436">
    <property type="entry name" value="C-type lectin-like"/>
    <property type="match status" value="1"/>
</dbReference>
<feature type="domain" description="C-type lectin" evidence="2">
    <location>
        <begin position="63"/>
        <end position="161"/>
    </location>
</feature>